<evidence type="ECO:0000313" key="23">
    <source>
        <dbReference type="Proteomes" id="UP001371305"/>
    </source>
</evidence>
<dbReference type="InterPro" id="IPR050499">
    <property type="entry name" value="PEP-utilizing_PTS_enzyme"/>
</dbReference>
<dbReference type="Gene3D" id="3.50.30.10">
    <property type="entry name" value="Phosphohistidine domain"/>
    <property type="match status" value="1"/>
</dbReference>
<keyword evidence="12 16" id="KW-0479">Metal-binding</keyword>
<evidence type="ECO:0000256" key="6">
    <source>
        <dbReference type="ARBA" id="ARBA00016544"/>
    </source>
</evidence>
<evidence type="ECO:0000256" key="18">
    <source>
        <dbReference type="SAM" id="MobiDB-lite"/>
    </source>
</evidence>
<comment type="caution">
    <text evidence="22">The sequence shown here is derived from an EMBL/GenBank/DDBJ whole genome shotgun (WGS) entry which is preliminary data.</text>
</comment>
<name>A0ABU9AR78_9BACT</name>
<evidence type="ECO:0000256" key="13">
    <source>
        <dbReference type="ARBA" id="ARBA00022777"/>
    </source>
</evidence>
<dbReference type="InterPro" id="IPR008731">
    <property type="entry name" value="PTS_EIN"/>
</dbReference>
<keyword evidence="17" id="KW-0175">Coiled coil</keyword>
<proteinExistence type="inferred from homology"/>
<keyword evidence="7 16" id="KW-0813">Transport</keyword>
<organism evidence="22 23">
    <name type="scientific">Luteolibacter soli</name>
    <dbReference type="NCBI Taxonomy" id="3135280"/>
    <lineage>
        <taxon>Bacteria</taxon>
        <taxon>Pseudomonadati</taxon>
        <taxon>Verrucomicrobiota</taxon>
        <taxon>Verrucomicrobiia</taxon>
        <taxon>Verrucomicrobiales</taxon>
        <taxon>Verrucomicrobiaceae</taxon>
        <taxon>Luteolibacter</taxon>
    </lineage>
</organism>
<dbReference type="InterPro" id="IPR024692">
    <property type="entry name" value="PTS_EI"/>
</dbReference>
<dbReference type="SUPFAM" id="SSF52009">
    <property type="entry name" value="Phosphohistidine domain"/>
    <property type="match status" value="1"/>
</dbReference>
<dbReference type="PIRSF" id="PIRSF000732">
    <property type="entry name" value="PTS_enzyme_I"/>
    <property type="match status" value="1"/>
</dbReference>
<feature type="region of interest" description="Disordered" evidence="18">
    <location>
        <begin position="1"/>
        <end position="21"/>
    </location>
</feature>
<feature type="domain" description="PEP-utilising enzyme C-terminal" evidence="20">
    <location>
        <begin position="267"/>
        <end position="553"/>
    </location>
</feature>
<feature type="domain" description="Phosphotransferase system enzyme I N-terminal" evidence="21">
    <location>
        <begin position="16"/>
        <end position="139"/>
    </location>
</feature>
<comment type="subcellular location">
    <subcellularLocation>
        <location evidence="3 16">Cytoplasm</location>
    </subcellularLocation>
</comment>
<evidence type="ECO:0000256" key="14">
    <source>
        <dbReference type="ARBA" id="ARBA00022842"/>
    </source>
</evidence>
<keyword evidence="14 16" id="KW-0460">Magnesium</keyword>
<evidence type="ECO:0000256" key="4">
    <source>
        <dbReference type="ARBA" id="ARBA00007837"/>
    </source>
</evidence>
<dbReference type="Pfam" id="PF02896">
    <property type="entry name" value="PEP-utilizers_C"/>
    <property type="match status" value="1"/>
</dbReference>
<evidence type="ECO:0000256" key="16">
    <source>
        <dbReference type="PIRNR" id="PIRNR000732"/>
    </source>
</evidence>
<comment type="cofactor">
    <cofactor evidence="2 16">
        <name>Mg(2+)</name>
        <dbReference type="ChEBI" id="CHEBI:18420"/>
    </cofactor>
</comment>
<dbReference type="Proteomes" id="UP001371305">
    <property type="component" value="Unassembled WGS sequence"/>
</dbReference>
<dbReference type="PRINTS" id="PR01736">
    <property type="entry name" value="PHPHTRNFRASE"/>
</dbReference>
<evidence type="ECO:0000256" key="1">
    <source>
        <dbReference type="ARBA" id="ARBA00000683"/>
    </source>
</evidence>
<dbReference type="InterPro" id="IPR000121">
    <property type="entry name" value="PEP_util_C"/>
</dbReference>
<sequence length="591" mass="65543">MRAETPMADKQETVLQGTPVSPGIGIGPVHVVARGFSAPEVYEISEKDIPAEQERFKAALEETKGQLDELQERIKAISGEEESRIFEAHLMVLEDRAMLDRVAEAISTRRQNAEFAFYAVMQHFLEAMRRVPDPYLRERTADLEDVCQRVLRNFREEETPRHTEPDGQHILVAYDLSPSDTAAINRRHVLGFATELGSVNSHTAILARSLGLPAIVGIEDAVLDIRTLTPAILDGYTGRLILHPSEETLARYREIQDRKEKVRLDLESQRDEDTTTTDGRAITLSSNIEFIDEIAFVQNSGAKGVGLYRTEFLLLDGEEMPGELEQSEAYTRLAKALAPHPVIIRTLDAGGDKLPVEPLTEPEPNPFLGWRGIRVSLDRPGMFKEQLRAILRASAHGKLAVMFPLVSGLGEVRRAKNYLKECMDELAHQGVPFDEMLETGVMIEVPSAAIIADLIAPEVDFFSIGTNDLIQYTVAVDRVNHHVAELYRPTHPAVVRLIKQTVNAAVNAGIWTGVCGEMAGDIRLTPLMLGLGVEELSVGPHQVPRVRRAIRALSHSECVAMADEALKTPLSPEIMNATVGLARKYYPELLD</sequence>
<evidence type="ECO:0000259" key="20">
    <source>
        <dbReference type="Pfam" id="PF02896"/>
    </source>
</evidence>
<evidence type="ECO:0000259" key="19">
    <source>
        <dbReference type="Pfam" id="PF00391"/>
    </source>
</evidence>
<dbReference type="InterPro" id="IPR040442">
    <property type="entry name" value="Pyrv_kinase-like_dom_sf"/>
</dbReference>
<dbReference type="InterPro" id="IPR015813">
    <property type="entry name" value="Pyrv/PenolPyrv_kinase-like_dom"/>
</dbReference>
<evidence type="ECO:0000259" key="21">
    <source>
        <dbReference type="Pfam" id="PF05524"/>
    </source>
</evidence>
<reference evidence="22 23" key="1">
    <citation type="submission" date="2024-04" db="EMBL/GenBank/DDBJ databases">
        <title>Luteolibacter sp. isolated from soil.</title>
        <authorList>
            <person name="An J."/>
        </authorList>
    </citation>
    <scope>NUCLEOTIDE SEQUENCE [LARGE SCALE GENOMIC DNA]</scope>
    <source>
        <strain evidence="22 23">Y139</strain>
    </source>
</reference>
<dbReference type="InterPro" id="IPR006318">
    <property type="entry name" value="PTS_EI-like"/>
</dbReference>
<dbReference type="PANTHER" id="PTHR46244:SF6">
    <property type="entry name" value="PHOSPHOENOLPYRUVATE-PROTEIN PHOSPHOTRANSFERASE"/>
    <property type="match status" value="1"/>
</dbReference>
<comment type="function">
    <text evidence="16">General (non sugar-specific) component of the phosphoenolpyruvate-dependent sugar phosphotransferase system (sugar PTS). This major carbohydrate active-transport system catalyzes the phosphorylation of incoming sugar substrates concomitantly with their translocation across the cell membrane. Enzyme I transfers the phosphoryl group from phosphoenolpyruvate (PEP) to the phosphoryl carrier protein (HPr).</text>
</comment>
<keyword evidence="8 16" id="KW-0963">Cytoplasm</keyword>
<feature type="compositionally biased region" description="Basic and acidic residues" evidence="18">
    <location>
        <begin position="1"/>
        <end position="12"/>
    </location>
</feature>
<dbReference type="Pfam" id="PF05524">
    <property type="entry name" value="PEP-utilisers_N"/>
    <property type="match status" value="1"/>
</dbReference>
<comment type="similarity">
    <text evidence="4 16">Belongs to the PEP-utilizing enzyme family.</text>
</comment>
<dbReference type="InterPro" id="IPR023151">
    <property type="entry name" value="PEP_util_CS"/>
</dbReference>
<evidence type="ECO:0000256" key="3">
    <source>
        <dbReference type="ARBA" id="ARBA00004496"/>
    </source>
</evidence>
<dbReference type="InterPro" id="IPR036618">
    <property type="entry name" value="PtsI_HPr-bd_sf"/>
</dbReference>
<evidence type="ECO:0000256" key="10">
    <source>
        <dbReference type="ARBA" id="ARBA00022679"/>
    </source>
</evidence>
<accession>A0ABU9AR78</accession>
<keyword evidence="9 16" id="KW-0762">Sugar transport</keyword>
<feature type="coiled-coil region" evidence="17">
    <location>
        <begin position="53"/>
        <end position="80"/>
    </location>
</feature>
<dbReference type="GO" id="GO:0008965">
    <property type="term" value="F:phosphoenolpyruvate-protein phosphotransferase activity"/>
    <property type="evidence" value="ECO:0007669"/>
    <property type="project" value="UniProtKB-EC"/>
</dbReference>
<keyword evidence="13 16" id="KW-0418">Kinase</keyword>
<dbReference type="NCBIfam" id="TIGR01417">
    <property type="entry name" value="PTS_I_fam"/>
    <property type="match status" value="1"/>
</dbReference>
<dbReference type="Gene3D" id="3.20.20.60">
    <property type="entry name" value="Phosphoenolpyruvate-binding domains"/>
    <property type="match status" value="1"/>
</dbReference>
<evidence type="ECO:0000256" key="9">
    <source>
        <dbReference type="ARBA" id="ARBA00022597"/>
    </source>
</evidence>
<dbReference type="PANTHER" id="PTHR46244">
    <property type="entry name" value="PHOSPHOENOLPYRUVATE-PROTEIN PHOSPHOTRANSFERASE"/>
    <property type="match status" value="1"/>
</dbReference>
<evidence type="ECO:0000256" key="17">
    <source>
        <dbReference type="SAM" id="Coils"/>
    </source>
</evidence>
<evidence type="ECO:0000256" key="11">
    <source>
        <dbReference type="ARBA" id="ARBA00022683"/>
    </source>
</evidence>
<evidence type="ECO:0000313" key="22">
    <source>
        <dbReference type="EMBL" id="MEK7949681.1"/>
    </source>
</evidence>
<dbReference type="EMBL" id="JBBUKT010000001">
    <property type="protein sequence ID" value="MEK7949681.1"/>
    <property type="molecule type" value="Genomic_DNA"/>
</dbReference>
<keyword evidence="23" id="KW-1185">Reference proteome</keyword>
<dbReference type="InterPro" id="IPR036637">
    <property type="entry name" value="Phosphohistidine_dom_sf"/>
</dbReference>
<dbReference type="Gene3D" id="1.10.274.10">
    <property type="entry name" value="PtsI, HPr-binding domain"/>
    <property type="match status" value="1"/>
</dbReference>
<dbReference type="EC" id="2.7.3.9" evidence="5 16"/>
<evidence type="ECO:0000256" key="15">
    <source>
        <dbReference type="ARBA" id="ARBA00033235"/>
    </source>
</evidence>
<evidence type="ECO:0000256" key="7">
    <source>
        <dbReference type="ARBA" id="ARBA00022448"/>
    </source>
</evidence>
<dbReference type="Pfam" id="PF00391">
    <property type="entry name" value="PEP-utilizers"/>
    <property type="match status" value="1"/>
</dbReference>
<evidence type="ECO:0000256" key="5">
    <source>
        <dbReference type="ARBA" id="ARBA00012232"/>
    </source>
</evidence>
<protein>
    <recommendedName>
        <fullName evidence="6 16">Phosphoenolpyruvate-protein phosphotransferase</fullName>
        <ecNumber evidence="5 16">2.7.3.9</ecNumber>
    </recommendedName>
    <alternativeName>
        <fullName evidence="15 16">Phosphotransferase system, enzyme I</fullName>
    </alternativeName>
</protein>
<dbReference type="PROSITE" id="PS00742">
    <property type="entry name" value="PEP_ENZYMES_2"/>
    <property type="match status" value="1"/>
</dbReference>
<keyword evidence="10 16" id="KW-0808">Transferase</keyword>
<gene>
    <name evidence="22" type="primary">ptsP</name>
    <name evidence="22" type="ORF">WKV53_04210</name>
</gene>
<evidence type="ECO:0000256" key="8">
    <source>
        <dbReference type="ARBA" id="ARBA00022490"/>
    </source>
</evidence>
<feature type="domain" description="PEP-utilising enzyme mobile" evidence="19">
    <location>
        <begin position="168"/>
        <end position="238"/>
    </location>
</feature>
<evidence type="ECO:0000256" key="2">
    <source>
        <dbReference type="ARBA" id="ARBA00001946"/>
    </source>
</evidence>
<evidence type="ECO:0000256" key="12">
    <source>
        <dbReference type="ARBA" id="ARBA00022723"/>
    </source>
</evidence>
<dbReference type="SUPFAM" id="SSF51621">
    <property type="entry name" value="Phosphoenolpyruvate/pyruvate domain"/>
    <property type="match status" value="1"/>
</dbReference>
<dbReference type="InterPro" id="IPR008279">
    <property type="entry name" value="PEP-util_enz_mobile_dom"/>
</dbReference>
<comment type="catalytic activity">
    <reaction evidence="1 16">
        <text>L-histidyl-[protein] + phosphoenolpyruvate = N(pros)-phospho-L-histidyl-[protein] + pyruvate</text>
        <dbReference type="Rhea" id="RHEA:23880"/>
        <dbReference type="Rhea" id="RHEA-COMP:9745"/>
        <dbReference type="Rhea" id="RHEA-COMP:9746"/>
        <dbReference type="ChEBI" id="CHEBI:15361"/>
        <dbReference type="ChEBI" id="CHEBI:29979"/>
        <dbReference type="ChEBI" id="CHEBI:58702"/>
        <dbReference type="ChEBI" id="CHEBI:64837"/>
        <dbReference type="EC" id="2.7.3.9"/>
    </reaction>
</comment>
<keyword evidence="11 16" id="KW-0598">Phosphotransferase system</keyword>
<dbReference type="SUPFAM" id="SSF47831">
    <property type="entry name" value="Enzyme I of the PEP:sugar phosphotransferase system HPr-binding (sub)domain"/>
    <property type="match status" value="1"/>
</dbReference>